<gene>
    <name evidence="1" type="ORF">DEO72_LG1g2349</name>
</gene>
<dbReference type="AlphaFoldDB" id="A0A4D6KQC7"/>
<dbReference type="EMBL" id="CP039345">
    <property type="protein sequence ID" value="QCD78713.1"/>
    <property type="molecule type" value="Genomic_DNA"/>
</dbReference>
<sequence length="141" mass="15392">MLRWPSTVKLASAAAALVLRWLSMAMVILILTAALTPTLECTNKSCLLLFIFVNGLGSLAEQKGHTSCASFAGWIGSFSQQLGYFNSRTLAAQTEIDLCGTWSWDFMSNRSIQLRLRPHNLRCPLACSHDPGISQATVQSS</sequence>
<evidence type="ECO:0000313" key="2">
    <source>
        <dbReference type="Proteomes" id="UP000501690"/>
    </source>
</evidence>
<accession>A0A4D6KQC7</accession>
<organism evidence="1 2">
    <name type="scientific">Vigna unguiculata</name>
    <name type="common">Cowpea</name>
    <dbReference type="NCBI Taxonomy" id="3917"/>
    <lineage>
        <taxon>Eukaryota</taxon>
        <taxon>Viridiplantae</taxon>
        <taxon>Streptophyta</taxon>
        <taxon>Embryophyta</taxon>
        <taxon>Tracheophyta</taxon>
        <taxon>Spermatophyta</taxon>
        <taxon>Magnoliopsida</taxon>
        <taxon>eudicotyledons</taxon>
        <taxon>Gunneridae</taxon>
        <taxon>Pentapetalae</taxon>
        <taxon>rosids</taxon>
        <taxon>fabids</taxon>
        <taxon>Fabales</taxon>
        <taxon>Fabaceae</taxon>
        <taxon>Papilionoideae</taxon>
        <taxon>50 kb inversion clade</taxon>
        <taxon>NPAAA clade</taxon>
        <taxon>indigoferoid/millettioid clade</taxon>
        <taxon>Phaseoleae</taxon>
        <taxon>Vigna</taxon>
    </lineage>
</organism>
<name>A0A4D6KQC7_VIGUN</name>
<evidence type="ECO:0000313" key="1">
    <source>
        <dbReference type="EMBL" id="QCD78713.1"/>
    </source>
</evidence>
<dbReference type="Proteomes" id="UP000501690">
    <property type="component" value="Linkage Group LG1"/>
</dbReference>
<reference evidence="1 2" key="1">
    <citation type="submission" date="2019-04" db="EMBL/GenBank/DDBJ databases">
        <title>An improved genome assembly and genetic linkage map for asparagus bean, Vigna unguiculata ssp. sesquipedialis.</title>
        <authorList>
            <person name="Xia Q."/>
            <person name="Zhang R."/>
            <person name="Dong Y."/>
        </authorList>
    </citation>
    <scope>NUCLEOTIDE SEQUENCE [LARGE SCALE GENOMIC DNA]</scope>
    <source>
        <tissue evidence="1">Leaf</tissue>
    </source>
</reference>
<keyword evidence="2" id="KW-1185">Reference proteome</keyword>
<protein>
    <submittedName>
        <fullName evidence="1">Uncharacterized protein</fullName>
    </submittedName>
</protein>
<proteinExistence type="predicted"/>